<feature type="signal peptide" evidence="5">
    <location>
        <begin position="1"/>
        <end position="23"/>
    </location>
</feature>
<keyword evidence="3 5" id="KW-0732">Signal</keyword>
<evidence type="ECO:0000256" key="2">
    <source>
        <dbReference type="ARBA" id="ARBA00022448"/>
    </source>
</evidence>
<keyword evidence="2" id="KW-0813">Transport</keyword>
<evidence type="ECO:0000256" key="1">
    <source>
        <dbReference type="ARBA" id="ARBA00010062"/>
    </source>
</evidence>
<dbReference type="PANTHER" id="PTHR30483">
    <property type="entry name" value="LEUCINE-SPECIFIC-BINDING PROTEIN"/>
    <property type="match status" value="1"/>
</dbReference>
<keyword evidence="8" id="KW-1185">Reference proteome</keyword>
<evidence type="ECO:0000256" key="4">
    <source>
        <dbReference type="ARBA" id="ARBA00022970"/>
    </source>
</evidence>
<evidence type="ECO:0000259" key="6">
    <source>
        <dbReference type="Pfam" id="PF13458"/>
    </source>
</evidence>
<dbReference type="Gene3D" id="3.40.50.2300">
    <property type="match status" value="2"/>
</dbReference>
<dbReference type="eggNOG" id="COG0683">
    <property type="taxonomic scope" value="Bacteria"/>
</dbReference>
<dbReference type="EMBL" id="FO203427">
    <property type="protein sequence ID" value="CCH50207.1"/>
    <property type="molecule type" value="Genomic_DNA"/>
</dbReference>
<reference evidence="8" key="2">
    <citation type="journal article" date="2013" name="Stand. Genomic Sci.">
        <title>Complete genome sequence of Desulfocapsa sulfexigens, a marine deltaproteobacterium specialized in disproportionating inorganic sulfur compounds.</title>
        <authorList>
            <person name="Finster K.W."/>
            <person name="Kjeldsen K.U."/>
            <person name="Kube M."/>
            <person name="Reinhardt R."/>
            <person name="Mussmann M."/>
            <person name="Amann R."/>
            <person name="Schreiber L."/>
        </authorList>
    </citation>
    <scope>NUCLEOTIDE SEQUENCE [LARGE SCALE GENOMIC DNA]</scope>
    <source>
        <strain evidence="8">DSM 10523 / SB164P1</strain>
    </source>
</reference>
<dbReference type="PRINTS" id="PR00337">
    <property type="entry name" value="LEUILEVALBP"/>
</dbReference>
<dbReference type="InterPro" id="IPR028082">
    <property type="entry name" value="Peripla_BP_I"/>
</dbReference>
<gene>
    <name evidence="7" type="ordered locus">BN4_20145</name>
</gene>
<comment type="similarity">
    <text evidence="1">Belongs to the leucine-binding protein family.</text>
</comment>
<feature type="domain" description="Leucine-binding protein" evidence="6">
    <location>
        <begin position="26"/>
        <end position="379"/>
    </location>
</feature>
<dbReference type="STRING" id="1322246.BN4_20145"/>
<name>M1WU39_PSEP2</name>
<evidence type="ECO:0000313" key="8">
    <source>
        <dbReference type="Proteomes" id="UP000011724"/>
    </source>
</evidence>
<dbReference type="GO" id="GO:0006865">
    <property type="term" value="P:amino acid transport"/>
    <property type="evidence" value="ECO:0007669"/>
    <property type="project" value="UniProtKB-KW"/>
</dbReference>
<evidence type="ECO:0000313" key="7">
    <source>
        <dbReference type="EMBL" id="CCH50207.1"/>
    </source>
</evidence>
<dbReference type="Pfam" id="PF13458">
    <property type="entry name" value="Peripla_BP_6"/>
    <property type="match status" value="1"/>
</dbReference>
<keyword evidence="4" id="KW-0029">Amino-acid transport</keyword>
<evidence type="ECO:0000256" key="5">
    <source>
        <dbReference type="SAM" id="SignalP"/>
    </source>
</evidence>
<dbReference type="AlphaFoldDB" id="M1WU39"/>
<keyword evidence="7" id="KW-0675">Receptor</keyword>
<dbReference type="CDD" id="cd06340">
    <property type="entry name" value="PBP1_ABC_ligand_binding-like"/>
    <property type="match status" value="1"/>
</dbReference>
<dbReference type="SUPFAM" id="SSF53822">
    <property type="entry name" value="Periplasmic binding protein-like I"/>
    <property type="match status" value="1"/>
</dbReference>
<dbReference type="PATRIC" id="fig|879567.3.peg.3204"/>
<proteinExistence type="inferred from homology"/>
<dbReference type="RefSeq" id="WP_015416249.1">
    <property type="nucleotide sequence ID" value="NC_020409.1"/>
</dbReference>
<reference evidence="7 8" key="1">
    <citation type="journal article" date="2013" name="PLoS ONE">
        <title>The first genomic and proteomic characterization of a deep-sea sulfate reducer: insights into the piezophilic lifestyle of Desulfovibrio piezophilus.</title>
        <authorList>
            <person name="Pradel N."/>
            <person name="Ji B."/>
            <person name="Gimenez G."/>
            <person name="Talla E."/>
            <person name="Lenoble P."/>
            <person name="Garel M."/>
            <person name="Tamburini C."/>
            <person name="Fourquet P."/>
            <person name="Lebrun R."/>
            <person name="Bertin P."/>
            <person name="Denis Y."/>
            <person name="Pophillat M."/>
            <person name="Barbe V."/>
            <person name="Ollivier B."/>
            <person name="Dolla A."/>
        </authorList>
    </citation>
    <scope>NUCLEOTIDE SEQUENCE [LARGE SCALE GENOMIC DNA]</scope>
    <source>
        <strain evidence="8">DSM 10523 / SB164P1</strain>
    </source>
</reference>
<sequence length="409" mass="44447">MKRIYLLVLGLAMSLVLPSLAFAQTTVKVGNILPLSGPSASVGQQGKQAREMAVEEINAAGGIKSLGGAKIELLYADSKSDPNVGVTEAERFINTENVHVLTGAWNSGVTYPSTAVAERYGIPYIVPVSVRDTITERGFKNVFRIAAKDSWWTRDQFAFLKDMEKEFGEKLSTVAFVYENGDWGTGFASQWRKLAEASGYKVVLDEPYPSSATDLTPVVNKIRRAHPDVLMLVSNAADAILLTNTLADYKVSPKVIIGSGGGHADPTFMSGCGDNAKYIFDIVEWEADVNKAGAKEVNAKYKERYGNNLTGEAVDAYISMYMLADALERAGSLEPDAIRKALAETDYKTGRGMIVTYDSVKFDETGQNENAALAVVQINDIGKGLERITVWPKAARRAGYSPVFPMPTK</sequence>
<protein>
    <submittedName>
        <fullName evidence="7">Extracellular ligand-binding receptor</fullName>
    </submittedName>
</protein>
<feature type="chain" id="PRO_5004019043" evidence="5">
    <location>
        <begin position="24"/>
        <end position="409"/>
    </location>
</feature>
<dbReference type="OrthoDB" id="9783240at2"/>
<organism evidence="7 8">
    <name type="scientific">Pseudodesulfovibrio piezophilus (strain DSM 21447 / JCM 15486 / C1TLV30)</name>
    <name type="common">Desulfovibrio piezophilus</name>
    <dbReference type="NCBI Taxonomy" id="1322246"/>
    <lineage>
        <taxon>Bacteria</taxon>
        <taxon>Pseudomonadati</taxon>
        <taxon>Thermodesulfobacteriota</taxon>
        <taxon>Desulfovibrionia</taxon>
        <taxon>Desulfovibrionales</taxon>
        <taxon>Desulfovibrionaceae</taxon>
    </lineage>
</organism>
<accession>M1WU39</accession>
<dbReference type="InterPro" id="IPR051010">
    <property type="entry name" value="BCAA_transport"/>
</dbReference>
<dbReference type="HOGENOM" id="CLU_027128_4_3_7"/>
<dbReference type="KEGG" id="dpi:BN4_20145"/>
<evidence type="ECO:0000256" key="3">
    <source>
        <dbReference type="ARBA" id="ARBA00022729"/>
    </source>
</evidence>
<dbReference type="Proteomes" id="UP000011724">
    <property type="component" value="Chromosome"/>
</dbReference>
<dbReference type="BioCyc" id="DPIE1322246:BN4_RS14955-MONOMER"/>
<dbReference type="InterPro" id="IPR000709">
    <property type="entry name" value="Leu_Ile_Val-bd"/>
</dbReference>
<dbReference type="PANTHER" id="PTHR30483:SF37">
    <property type="entry name" value="ABC TRANSPORTER SUBSTRATE-BINDING PROTEIN"/>
    <property type="match status" value="1"/>
</dbReference>
<dbReference type="InterPro" id="IPR028081">
    <property type="entry name" value="Leu-bd"/>
</dbReference>